<keyword evidence="3" id="KW-1185">Reference proteome</keyword>
<evidence type="ECO:0000256" key="1">
    <source>
        <dbReference type="SAM" id="MobiDB-lite"/>
    </source>
</evidence>
<feature type="compositionally biased region" description="Pro residues" evidence="1">
    <location>
        <begin position="1"/>
        <end position="12"/>
    </location>
</feature>
<dbReference type="Proteomes" id="UP000799640">
    <property type="component" value="Unassembled WGS sequence"/>
</dbReference>
<protein>
    <submittedName>
        <fullName evidence="2">Uncharacterized protein</fullName>
    </submittedName>
</protein>
<evidence type="ECO:0000313" key="3">
    <source>
        <dbReference type="Proteomes" id="UP000799640"/>
    </source>
</evidence>
<feature type="compositionally biased region" description="Polar residues" evidence="1">
    <location>
        <begin position="19"/>
        <end position="32"/>
    </location>
</feature>
<sequence>MNHTPSPSPHPAIKPENLNPDSGPNNQPTSVFPRTPAGQLEELERPFANEEVRFLLSRSWKPEYSPCLRRILPVFRRTSSRTSIVVPLFLQSSPGAPEFLCPIDTPHRRRQELTLSNVEFYRMSNRADSPYVQSISAPVGHWLFAPNRGVTAPRFHALTSARPLVSPRQVHDVQTNIRRAPSFVIAPGFTLGARFRSEGPRAELAGVGLRGWADVVLAGDARGKV</sequence>
<evidence type="ECO:0000313" key="2">
    <source>
        <dbReference type="EMBL" id="KAF2401021.1"/>
    </source>
</evidence>
<name>A0A6G1HYN0_9PEZI</name>
<feature type="region of interest" description="Disordered" evidence="1">
    <location>
        <begin position="1"/>
        <end position="34"/>
    </location>
</feature>
<accession>A0A6G1HYN0</accession>
<organism evidence="2 3">
    <name type="scientific">Trichodelitschia bisporula</name>
    <dbReference type="NCBI Taxonomy" id="703511"/>
    <lineage>
        <taxon>Eukaryota</taxon>
        <taxon>Fungi</taxon>
        <taxon>Dikarya</taxon>
        <taxon>Ascomycota</taxon>
        <taxon>Pezizomycotina</taxon>
        <taxon>Dothideomycetes</taxon>
        <taxon>Dothideomycetes incertae sedis</taxon>
        <taxon>Phaeotrichales</taxon>
        <taxon>Phaeotrichaceae</taxon>
        <taxon>Trichodelitschia</taxon>
    </lineage>
</organism>
<gene>
    <name evidence="2" type="ORF">EJ06DRAFT_530099</name>
</gene>
<dbReference type="AlphaFoldDB" id="A0A6G1HYN0"/>
<proteinExistence type="predicted"/>
<reference evidence="2" key="1">
    <citation type="journal article" date="2020" name="Stud. Mycol.">
        <title>101 Dothideomycetes genomes: a test case for predicting lifestyles and emergence of pathogens.</title>
        <authorList>
            <person name="Haridas S."/>
            <person name="Albert R."/>
            <person name="Binder M."/>
            <person name="Bloem J."/>
            <person name="Labutti K."/>
            <person name="Salamov A."/>
            <person name="Andreopoulos B."/>
            <person name="Baker S."/>
            <person name="Barry K."/>
            <person name="Bills G."/>
            <person name="Bluhm B."/>
            <person name="Cannon C."/>
            <person name="Castanera R."/>
            <person name="Culley D."/>
            <person name="Daum C."/>
            <person name="Ezra D."/>
            <person name="Gonzalez J."/>
            <person name="Henrissat B."/>
            <person name="Kuo A."/>
            <person name="Liang C."/>
            <person name="Lipzen A."/>
            <person name="Lutzoni F."/>
            <person name="Magnuson J."/>
            <person name="Mondo S."/>
            <person name="Nolan M."/>
            <person name="Ohm R."/>
            <person name="Pangilinan J."/>
            <person name="Park H.-J."/>
            <person name="Ramirez L."/>
            <person name="Alfaro M."/>
            <person name="Sun H."/>
            <person name="Tritt A."/>
            <person name="Yoshinaga Y."/>
            <person name="Zwiers L.-H."/>
            <person name="Turgeon B."/>
            <person name="Goodwin S."/>
            <person name="Spatafora J."/>
            <person name="Crous P."/>
            <person name="Grigoriev I."/>
        </authorList>
    </citation>
    <scope>NUCLEOTIDE SEQUENCE</scope>
    <source>
        <strain evidence="2">CBS 262.69</strain>
    </source>
</reference>
<dbReference type="EMBL" id="ML996694">
    <property type="protein sequence ID" value="KAF2401021.1"/>
    <property type="molecule type" value="Genomic_DNA"/>
</dbReference>